<gene>
    <name evidence="1" type="ORF">BI375_03885</name>
</gene>
<dbReference type="RefSeq" id="WP_071234797.1">
    <property type="nucleotide sequence ID" value="NZ_KV861316.1"/>
</dbReference>
<sequence>MALTVLNNPIDSFWHDQNQKLLANPFFISDRGDYYCDEWYFYERGGVTKIDFSVFDSLIFNFDTLATLQKNGAECSLTSKEYAKLFCMAVLTTKSSRAVLPAYQMAMHLFAFFNERHEIALSASLLDAFWTSFMARTVNQNGLFNRVSAPSHQGYIKPVPFSKLRNQLMALGVTGVIEQRLTQKQVEKSLDRVCQSQYSMTLVEYKKGGSFNFLGLELGQYYVDYLNHVYQNNFLYTAVCRKAVRAVIAKVGFNYITESRSRNRLFNVIIAGLLGQALDTAQSKTKGINHQDLKRMTENALVSEYNKHFDSISSLKDDNIESLVTELGLGARFDAVEVIRVLMLQKFMGLQGHKSAADVWSGYLSSLDKSFLDSQSLSAISVDDVYAKMQSRVSQQRLIGKKCLTSIQQWATGLMATSAYRTYESFKAMLDTQLHAMTALVVAWTGYRKSEYGFPLNAIRTEPNLDILDNAYVPFRFKLKWFVPKTNGGTKIDREMTSQCYQVAAQLNELFGHEHDEPCLYDLTCAKTNKETAHQSAAFIEGRVKANWVGFINYKPFNEVIRLSDLLQKNSELTSLEQEEVEALSLKYPVGSARYRHLLSSAKEVKTDWFRLSHTSFAGYSAQKKLKQSLVAYSQGDPVENDEHQTIIDNYLSSETKALLQSGTLDLGDRKTMFDITSEILEGVRYPSPHAFRHIWAEAVLTRYQGDVGAVIRHQFCHLDDSFFMAYLRDKDARGLMASAKQRYLNSVVELLIIESNQFDENHSGGFSRFVQKATQLTQVKTESQIRALRETIVGRIIDIQPSRFAVCIPRDGGESRARCAKMGSLNPQDAKPEFCLNCTNALITEGNIRGIWQTIQPMVIEAMQPMGIGFLLEAHLPALTSSWKRIKELRNSKNGENVDKILSAIEEAVDSIRRKMAVEAKQYGYE</sequence>
<dbReference type="EMBL" id="MKFT01000012">
    <property type="protein sequence ID" value="OHY93088.1"/>
    <property type="molecule type" value="Genomic_DNA"/>
</dbReference>
<evidence type="ECO:0000313" key="2">
    <source>
        <dbReference type="Proteomes" id="UP000180133"/>
    </source>
</evidence>
<accession>A0ABX3D8L2</accession>
<reference evidence="1 2" key="1">
    <citation type="submission" date="2016-09" db="EMBL/GenBank/DDBJ databases">
        <title>Isolation, identification and antibiotic sensitivity analysis of bacterial pathogen from juvenile Hippocampus erectus with tail-rotted disease.</title>
        <authorList>
            <person name="Yang Q."/>
        </authorList>
    </citation>
    <scope>NUCLEOTIDE SEQUENCE [LARGE SCALE GENOMIC DNA]</scope>
    <source>
        <strain evidence="1 2">HM-10</strain>
    </source>
</reference>
<protein>
    <recommendedName>
        <fullName evidence="3">Integrase</fullName>
    </recommendedName>
</protein>
<proteinExistence type="predicted"/>
<dbReference type="Proteomes" id="UP000180133">
    <property type="component" value="Unassembled WGS sequence"/>
</dbReference>
<evidence type="ECO:0008006" key="3">
    <source>
        <dbReference type="Google" id="ProtNLM"/>
    </source>
</evidence>
<organism evidence="1 2">
    <name type="scientific">Vibrio rotiferianus</name>
    <dbReference type="NCBI Taxonomy" id="190895"/>
    <lineage>
        <taxon>Bacteria</taxon>
        <taxon>Pseudomonadati</taxon>
        <taxon>Pseudomonadota</taxon>
        <taxon>Gammaproteobacteria</taxon>
        <taxon>Vibrionales</taxon>
        <taxon>Vibrionaceae</taxon>
        <taxon>Vibrio</taxon>
    </lineage>
</organism>
<comment type="caution">
    <text evidence="1">The sequence shown here is derived from an EMBL/GenBank/DDBJ whole genome shotgun (WGS) entry which is preliminary data.</text>
</comment>
<evidence type="ECO:0000313" key="1">
    <source>
        <dbReference type="EMBL" id="OHY93088.1"/>
    </source>
</evidence>
<keyword evidence="2" id="KW-1185">Reference proteome</keyword>
<name>A0ABX3D8L2_9VIBR</name>